<accession>A0A3D9H2Q5</accession>
<sequence length="122" mass="12916">MLTLTYQTDTSENVSLSGPLDAVSISANRDLGAELATLQTEHIVLDLKDVPFMDASGLGLLSYLFKRLTETGRSLELANVQVQPLGFLNRLGVASIFGLEAIAETGALPGIALEEAVQQKAA</sequence>
<dbReference type="OrthoDB" id="7306247at2"/>
<evidence type="ECO:0000259" key="1">
    <source>
        <dbReference type="PROSITE" id="PS50801"/>
    </source>
</evidence>
<dbReference type="CDD" id="cd07043">
    <property type="entry name" value="STAS_anti-anti-sigma_factors"/>
    <property type="match status" value="1"/>
</dbReference>
<dbReference type="Proteomes" id="UP000256845">
    <property type="component" value="Unassembled WGS sequence"/>
</dbReference>
<dbReference type="Gene3D" id="3.30.750.24">
    <property type="entry name" value="STAS domain"/>
    <property type="match status" value="1"/>
</dbReference>
<dbReference type="EMBL" id="QRDW01000018">
    <property type="protein sequence ID" value="RED43798.1"/>
    <property type="molecule type" value="Genomic_DNA"/>
</dbReference>
<dbReference type="Pfam" id="PF01740">
    <property type="entry name" value="STAS"/>
    <property type="match status" value="1"/>
</dbReference>
<dbReference type="InterPro" id="IPR002645">
    <property type="entry name" value="STAS_dom"/>
</dbReference>
<dbReference type="AlphaFoldDB" id="A0A3D9H2Q5"/>
<name>A0A3D9H2Q5_9PROT</name>
<evidence type="ECO:0000313" key="2">
    <source>
        <dbReference type="EMBL" id="RED43798.1"/>
    </source>
</evidence>
<feature type="domain" description="STAS" evidence="1">
    <location>
        <begin position="14"/>
        <end position="122"/>
    </location>
</feature>
<dbReference type="PROSITE" id="PS50801">
    <property type="entry name" value="STAS"/>
    <property type="match status" value="1"/>
</dbReference>
<keyword evidence="3" id="KW-1185">Reference proteome</keyword>
<dbReference type="SUPFAM" id="SSF52091">
    <property type="entry name" value="SpoIIaa-like"/>
    <property type="match status" value="1"/>
</dbReference>
<comment type="caution">
    <text evidence="2">The sequence shown here is derived from an EMBL/GenBank/DDBJ whole genome shotgun (WGS) entry which is preliminary data.</text>
</comment>
<evidence type="ECO:0000313" key="3">
    <source>
        <dbReference type="Proteomes" id="UP000256845"/>
    </source>
</evidence>
<gene>
    <name evidence="2" type="ORF">DFP90_11821</name>
</gene>
<organism evidence="2 3">
    <name type="scientific">Aestuariispira insulae</name>
    <dbReference type="NCBI Taxonomy" id="1461337"/>
    <lineage>
        <taxon>Bacteria</taxon>
        <taxon>Pseudomonadati</taxon>
        <taxon>Pseudomonadota</taxon>
        <taxon>Alphaproteobacteria</taxon>
        <taxon>Rhodospirillales</taxon>
        <taxon>Kiloniellaceae</taxon>
        <taxon>Aestuariispira</taxon>
    </lineage>
</organism>
<dbReference type="InterPro" id="IPR036513">
    <property type="entry name" value="STAS_dom_sf"/>
</dbReference>
<reference evidence="2 3" key="1">
    <citation type="submission" date="2018-07" db="EMBL/GenBank/DDBJ databases">
        <title>Genomic Encyclopedia of Type Strains, Phase III (KMG-III): the genomes of soil and plant-associated and newly described type strains.</title>
        <authorList>
            <person name="Whitman W."/>
        </authorList>
    </citation>
    <scope>NUCLEOTIDE SEQUENCE [LARGE SCALE GENOMIC DNA]</scope>
    <source>
        <strain evidence="2 3">CECT 8488</strain>
    </source>
</reference>
<protein>
    <submittedName>
        <fullName evidence="2">Anti-anti-sigma factor</fullName>
    </submittedName>
</protein>
<proteinExistence type="predicted"/>
<dbReference type="RefSeq" id="WP_115939439.1">
    <property type="nucleotide sequence ID" value="NZ_QRDW01000018.1"/>
</dbReference>